<feature type="transmembrane region" description="Helical" evidence="1">
    <location>
        <begin position="62"/>
        <end position="83"/>
    </location>
</feature>
<keyword evidence="1" id="KW-0812">Transmembrane</keyword>
<proteinExistence type="predicted"/>
<keyword evidence="1" id="KW-1133">Transmembrane helix</keyword>
<gene>
    <name evidence="2" type="ORF">DQT01_23765</name>
</gene>
<protein>
    <submittedName>
        <fullName evidence="2">Uncharacterized protein</fullName>
    </submittedName>
</protein>
<accession>A0A5W4W9B9</accession>
<name>A0A5W4W9B9_SALET</name>
<keyword evidence="1" id="KW-0472">Membrane</keyword>
<sequence>KNKNRKILYFTYYASCGVIAFVFFYNFTCGLLLLFILVACYHFIIIQNPFCYKKLFKTIKLFISTALLIIIPCLILLFLSITLNFNIEGSLTFNSILQAAFILFTIIILAGTGFADRHQRIRDTKNRIQYYLIFSVAICLYMFTAFSAGISEKIVDLIGLGYQYRCYYDTDLNQYLIPDEFIQDKFNNKTKLFVVADIDGKMYIAPKNKRTTSFYFTAKELAQVSCNK</sequence>
<feature type="transmembrane region" description="Helical" evidence="1">
    <location>
        <begin position="7"/>
        <end position="25"/>
    </location>
</feature>
<evidence type="ECO:0000313" key="2">
    <source>
        <dbReference type="EMBL" id="EBX0219303.1"/>
    </source>
</evidence>
<feature type="transmembrane region" description="Helical" evidence="1">
    <location>
        <begin position="31"/>
        <end position="50"/>
    </location>
</feature>
<reference evidence="2" key="1">
    <citation type="submission" date="2018-06" db="EMBL/GenBank/DDBJ databases">
        <authorList>
            <person name="Ashton P.M."/>
            <person name="Dallman T."/>
            <person name="Nair S."/>
            <person name="De Pinna E."/>
            <person name="Peters T."/>
            <person name="Grant K."/>
        </authorList>
    </citation>
    <scope>NUCLEOTIDE SEQUENCE</scope>
    <source>
        <strain evidence="2">484126</strain>
    </source>
</reference>
<feature type="transmembrane region" description="Helical" evidence="1">
    <location>
        <begin position="95"/>
        <end position="116"/>
    </location>
</feature>
<organism evidence="2">
    <name type="scientific">Salmonella enterica subsp. enterica serovar Brandenburg</name>
    <dbReference type="NCBI Taxonomy" id="149387"/>
    <lineage>
        <taxon>Bacteria</taxon>
        <taxon>Pseudomonadati</taxon>
        <taxon>Pseudomonadota</taxon>
        <taxon>Gammaproteobacteria</taxon>
        <taxon>Enterobacterales</taxon>
        <taxon>Enterobacteriaceae</taxon>
        <taxon>Salmonella</taxon>
    </lineage>
</organism>
<feature type="non-terminal residue" evidence="2">
    <location>
        <position position="1"/>
    </location>
</feature>
<feature type="transmembrane region" description="Helical" evidence="1">
    <location>
        <begin position="128"/>
        <end position="150"/>
    </location>
</feature>
<dbReference type="AlphaFoldDB" id="A0A5W4W9B9"/>
<comment type="caution">
    <text evidence="2">The sequence shown here is derived from an EMBL/GenBank/DDBJ whole genome shotgun (WGS) entry which is preliminary data.</text>
</comment>
<evidence type="ECO:0000256" key="1">
    <source>
        <dbReference type="SAM" id="Phobius"/>
    </source>
</evidence>
<dbReference type="EMBL" id="AAHJXE010000041">
    <property type="protein sequence ID" value="EBX0219303.1"/>
    <property type="molecule type" value="Genomic_DNA"/>
</dbReference>